<accession>A0A8J7F367</accession>
<name>A0A8J7F367_9CYAN</name>
<comment type="caution">
    <text evidence="2">The sequence shown here is derived from an EMBL/GenBank/DDBJ whole genome shotgun (WGS) entry which is preliminary data.</text>
</comment>
<gene>
    <name evidence="2" type="ORF">IQ247_15955</name>
</gene>
<organism evidence="2 3">
    <name type="scientific">Plectonema cf. radiosum LEGE 06105</name>
    <dbReference type="NCBI Taxonomy" id="945769"/>
    <lineage>
        <taxon>Bacteria</taxon>
        <taxon>Bacillati</taxon>
        <taxon>Cyanobacteriota</taxon>
        <taxon>Cyanophyceae</taxon>
        <taxon>Oscillatoriophycideae</taxon>
        <taxon>Oscillatoriales</taxon>
        <taxon>Microcoleaceae</taxon>
        <taxon>Plectonema</taxon>
    </lineage>
</organism>
<dbReference type="Pfam" id="PF01471">
    <property type="entry name" value="PG_binding_1"/>
    <property type="match status" value="2"/>
</dbReference>
<dbReference type="EMBL" id="JADEWL010000051">
    <property type="protein sequence ID" value="MBE9214142.1"/>
    <property type="molecule type" value="Genomic_DNA"/>
</dbReference>
<dbReference type="InterPro" id="IPR002477">
    <property type="entry name" value="Peptidoglycan-bd-like"/>
</dbReference>
<proteinExistence type="predicted"/>
<dbReference type="Gene3D" id="1.10.101.10">
    <property type="entry name" value="PGBD-like superfamily/PGBD"/>
    <property type="match status" value="2"/>
</dbReference>
<evidence type="ECO:0000259" key="1">
    <source>
        <dbReference type="Pfam" id="PF01471"/>
    </source>
</evidence>
<protein>
    <submittedName>
        <fullName evidence="2">Peptidoglycan-binding protein</fullName>
    </submittedName>
</protein>
<reference evidence="2" key="1">
    <citation type="submission" date="2020-10" db="EMBL/GenBank/DDBJ databases">
        <authorList>
            <person name="Castelo-Branco R."/>
            <person name="Eusebio N."/>
            <person name="Adriana R."/>
            <person name="Vieira A."/>
            <person name="Brugerolle De Fraissinette N."/>
            <person name="Rezende De Castro R."/>
            <person name="Schneider M.P."/>
            <person name="Vasconcelos V."/>
            <person name="Leao P.N."/>
        </authorList>
    </citation>
    <scope>NUCLEOTIDE SEQUENCE</scope>
    <source>
        <strain evidence="2">LEGE 06105</strain>
    </source>
</reference>
<dbReference type="AlphaFoldDB" id="A0A8J7F367"/>
<sequence>MQLQERNEQENNHLIDVNNLPTFSIAELTSTRLSKPTLRKGDTGEAVEELQKLLKYWELYYDVIDGIFSEYVEWAVKAYQHRVYLEEDGIVGSLTWKALYSGAPPVPPIPVLSRGSTGKYVRMVQRTLSLHGYYSFNIDGDFGSITEVAVRKFQLDMALPQDGVVGPRTWHALSKVYH</sequence>
<feature type="domain" description="Peptidoglycan binding-like" evidence="1">
    <location>
        <begin position="118"/>
        <end position="173"/>
    </location>
</feature>
<dbReference type="SUPFAM" id="SSF47090">
    <property type="entry name" value="PGBD-like"/>
    <property type="match status" value="2"/>
</dbReference>
<dbReference type="Proteomes" id="UP000620559">
    <property type="component" value="Unassembled WGS sequence"/>
</dbReference>
<dbReference type="InterPro" id="IPR036365">
    <property type="entry name" value="PGBD-like_sf"/>
</dbReference>
<feature type="domain" description="Peptidoglycan binding-like" evidence="1">
    <location>
        <begin position="43"/>
        <end position="99"/>
    </location>
</feature>
<dbReference type="InterPro" id="IPR036366">
    <property type="entry name" value="PGBDSf"/>
</dbReference>
<keyword evidence="3" id="KW-1185">Reference proteome</keyword>
<dbReference type="RefSeq" id="WP_193921633.1">
    <property type="nucleotide sequence ID" value="NZ_JADEWL010000051.1"/>
</dbReference>
<evidence type="ECO:0000313" key="3">
    <source>
        <dbReference type="Proteomes" id="UP000620559"/>
    </source>
</evidence>
<evidence type="ECO:0000313" key="2">
    <source>
        <dbReference type="EMBL" id="MBE9214142.1"/>
    </source>
</evidence>